<evidence type="ECO:0000313" key="2">
    <source>
        <dbReference type="EMBL" id="MFA4804496.1"/>
    </source>
</evidence>
<dbReference type="Proteomes" id="UP001571980">
    <property type="component" value="Unassembled WGS sequence"/>
</dbReference>
<reference evidence="2 3" key="1">
    <citation type="submission" date="2023-03" db="EMBL/GenBank/DDBJ databases">
        <title>Speciation in Pyrococcus: adaptation to high temperature as a mechanism.</title>
        <authorList>
            <person name="Gu J."/>
        </authorList>
    </citation>
    <scope>NUCLEOTIDE SEQUENCE [LARGE SCALE GENOMIC DNA]</scope>
    <source>
        <strain evidence="2 3">LMOA34</strain>
    </source>
</reference>
<organism evidence="2 3">
    <name type="scientific">Pyrococcus kukulkanii</name>
    <dbReference type="NCBI Taxonomy" id="1609559"/>
    <lineage>
        <taxon>Archaea</taxon>
        <taxon>Methanobacteriati</taxon>
        <taxon>Methanobacteriota</taxon>
        <taxon>Thermococci</taxon>
        <taxon>Thermococcales</taxon>
        <taxon>Thermococcaceae</taxon>
        <taxon>Pyrococcus</taxon>
    </lineage>
</organism>
<proteinExistence type="predicted"/>
<dbReference type="SUPFAM" id="SSF88723">
    <property type="entry name" value="PIN domain-like"/>
    <property type="match status" value="1"/>
</dbReference>
<dbReference type="Pfam" id="PF10130">
    <property type="entry name" value="PIN_2"/>
    <property type="match status" value="1"/>
</dbReference>
<dbReference type="InterPro" id="IPR002850">
    <property type="entry name" value="PIN_toxin-like"/>
</dbReference>
<evidence type="ECO:0000313" key="3">
    <source>
        <dbReference type="Proteomes" id="UP001571980"/>
    </source>
</evidence>
<gene>
    <name evidence="2" type="ORF">P8X34_07075</name>
</gene>
<dbReference type="InterPro" id="IPR029060">
    <property type="entry name" value="PIN-like_dom_sf"/>
</dbReference>
<dbReference type="RefSeq" id="WP_372823776.1">
    <property type="nucleotide sequence ID" value="NZ_JARRIC010000002.1"/>
</dbReference>
<dbReference type="Gene3D" id="3.40.50.1010">
    <property type="entry name" value="5'-nuclease"/>
    <property type="match status" value="1"/>
</dbReference>
<comment type="caution">
    <text evidence="2">The sequence shown here is derived from an EMBL/GenBank/DDBJ whole genome shotgun (WGS) entry which is preliminary data.</text>
</comment>
<dbReference type="PANTHER" id="PTHR34610">
    <property type="entry name" value="SSL7007 PROTEIN"/>
    <property type="match status" value="1"/>
</dbReference>
<name>A0ABV4T3Q1_9EURY</name>
<feature type="domain" description="PIN" evidence="1">
    <location>
        <begin position="4"/>
        <end position="120"/>
    </location>
</feature>
<dbReference type="EMBL" id="JARRIG010000004">
    <property type="protein sequence ID" value="MFA4804496.1"/>
    <property type="molecule type" value="Genomic_DNA"/>
</dbReference>
<keyword evidence="3" id="KW-1185">Reference proteome</keyword>
<evidence type="ECO:0000259" key="1">
    <source>
        <dbReference type="Pfam" id="PF10130"/>
    </source>
</evidence>
<accession>A0ABV4T3Q1</accession>
<dbReference type="InterPro" id="IPR002716">
    <property type="entry name" value="PIN_dom"/>
</dbReference>
<protein>
    <submittedName>
        <fullName evidence="2">PIN domain-containing protein</fullName>
    </submittedName>
</protein>
<dbReference type="PANTHER" id="PTHR34610:SF3">
    <property type="entry name" value="SSL7007 PROTEIN"/>
    <property type="match status" value="1"/>
</dbReference>
<sequence>MKVVLDYNVVFSALYNRGTAQELFVKNHISRTFEFLVPDYFWEELKRLHIKLVKITRLSHEEVEFLLEKIGEQIITIDREVYEDFLEEAKRICPNPKDVPYVALAMATATPILTGDKKLTREIKDKVKILPLNEAVRVV</sequence>